<dbReference type="PANTHER" id="PTHR30037">
    <property type="entry name" value="DNA-3-METHYLADENINE GLYCOSYLASE 1"/>
    <property type="match status" value="1"/>
</dbReference>
<dbReference type="InterPro" id="IPR005019">
    <property type="entry name" value="Adenine_glyco"/>
</dbReference>
<gene>
    <name evidence="1" type="primary">tag</name>
    <name evidence="1" type="ORF">GCM10008111_21120</name>
</gene>
<reference evidence="2" key="1">
    <citation type="journal article" date="2019" name="Int. J. Syst. Evol. Microbiol.">
        <title>The Global Catalogue of Microorganisms (GCM) 10K type strain sequencing project: providing services to taxonomists for standard genome sequencing and annotation.</title>
        <authorList>
            <consortium name="The Broad Institute Genomics Platform"/>
            <consortium name="The Broad Institute Genome Sequencing Center for Infectious Disease"/>
            <person name="Wu L."/>
            <person name="Ma J."/>
        </authorList>
    </citation>
    <scope>NUCLEOTIDE SEQUENCE [LARGE SCALE GENOMIC DNA]</scope>
    <source>
        <strain evidence="2">KCTC 23723</strain>
    </source>
</reference>
<evidence type="ECO:0000313" key="2">
    <source>
        <dbReference type="Proteomes" id="UP000634667"/>
    </source>
</evidence>
<dbReference type="Gene3D" id="1.10.340.30">
    <property type="entry name" value="Hypothetical protein, domain 2"/>
    <property type="match status" value="1"/>
</dbReference>
<dbReference type="SUPFAM" id="SSF48150">
    <property type="entry name" value="DNA-glycosylase"/>
    <property type="match status" value="1"/>
</dbReference>
<dbReference type="Pfam" id="PF03352">
    <property type="entry name" value="Adenine_glyco"/>
    <property type="match status" value="1"/>
</dbReference>
<comment type="caution">
    <text evidence="1">The sequence shown here is derived from an EMBL/GenBank/DDBJ whole genome shotgun (WGS) entry which is preliminary data.</text>
</comment>
<organism evidence="1 2">
    <name type="scientific">Alishewanella tabrizica</name>
    <dbReference type="NCBI Taxonomy" id="671278"/>
    <lineage>
        <taxon>Bacteria</taxon>
        <taxon>Pseudomonadati</taxon>
        <taxon>Pseudomonadota</taxon>
        <taxon>Gammaproteobacteria</taxon>
        <taxon>Alteromonadales</taxon>
        <taxon>Alteromonadaceae</taxon>
        <taxon>Alishewanella</taxon>
    </lineage>
</organism>
<dbReference type="InterPro" id="IPR052891">
    <property type="entry name" value="DNA-3mA_glycosylase"/>
</dbReference>
<keyword evidence="2" id="KW-1185">Reference proteome</keyword>
<dbReference type="InterPro" id="IPR011257">
    <property type="entry name" value="DNA_glycosylase"/>
</dbReference>
<dbReference type="EMBL" id="BMYR01000008">
    <property type="protein sequence ID" value="GGW64939.1"/>
    <property type="molecule type" value="Genomic_DNA"/>
</dbReference>
<proteinExistence type="predicted"/>
<dbReference type="Proteomes" id="UP000634667">
    <property type="component" value="Unassembled WGS sequence"/>
</dbReference>
<accession>A0ABQ2WS26</accession>
<dbReference type="PANTHER" id="PTHR30037:SF4">
    <property type="entry name" value="DNA-3-METHYLADENINE GLYCOSYLASE I"/>
    <property type="match status" value="1"/>
</dbReference>
<name>A0ABQ2WS26_9ALTE</name>
<evidence type="ECO:0000313" key="1">
    <source>
        <dbReference type="EMBL" id="GGW64939.1"/>
    </source>
</evidence>
<protein>
    <submittedName>
        <fullName evidence="1">DNA-3-methyladenine glycosylase I</fullName>
    </submittedName>
</protein>
<sequence>MMTDLCRCGWLDMTKPDYVAYHDTEWGVPVYDDQRLFECLTLEAAQAGLSWYTVLKKREQYRIAFAGFDPVKVASFDATKVAELCQNPGIIRHRLKIAAAINNAARFLEVQAEFGSFSAYLWRFVNGSVQVNSINSVADYRATSPESDALSKDLKKRGFTFVGSTIMYAYMQAVGMVNDHHNACFRKTAVIAKAP</sequence>